<keyword evidence="2 4" id="KW-0560">Oxidoreductase</keyword>
<evidence type="ECO:0000313" key="6">
    <source>
        <dbReference type="EMBL" id="PJF48934.1"/>
    </source>
</evidence>
<dbReference type="SUPFAM" id="SSF53720">
    <property type="entry name" value="ALDH-like"/>
    <property type="match status" value="1"/>
</dbReference>
<proteinExistence type="inferred from homology"/>
<dbReference type="FunFam" id="3.40.605.10:FF:000007">
    <property type="entry name" value="NAD/NADP-dependent betaine aldehyde dehydrogenase"/>
    <property type="match status" value="1"/>
</dbReference>
<dbReference type="EMBL" id="PGTN01000003">
    <property type="protein sequence ID" value="PJF48934.1"/>
    <property type="molecule type" value="Genomic_DNA"/>
</dbReference>
<dbReference type="PANTHER" id="PTHR11699">
    <property type="entry name" value="ALDEHYDE DEHYDROGENASE-RELATED"/>
    <property type="match status" value="1"/>
</dbReference>
<feature type="domain" description="Aldehyde dehydrogenase" evidence="5">
    <location>
        <begin position="32"/>
        <end position="498"/>
    </location>
</feature>
<evidence type="ECO:0000256" key="2">
    <source>
        <dbReference type="ARBA" id="ARBA00023002"/>
    </source>
</evidence>
<dbReference type="AlphaFoldDB" id="A0A2M8QGP0"/>
<name>A0A2M8QGP0_9CHLR</name>
<evidence type="ECO:0000313" key="7">
    <source>
        <dbReference type="Proteomes" id="UP000230790"/>
    </source>
</evidence>
<dbReference type="FunFam" id="3.40.309.10:FF:000012">
    <property type="entry name" value="Betaine aldehyde dehydrogenase"/>
    <property type="match status" value="1"/>
</dbReference>
<dbReference type="InterPro" id="IPR016163">
    <property type="entry name" value="Ald_DH_C"/>
</dbReference>
<comment type="caution">
    <text evidence="6">The sequence shown here is derived from an EMBL/GenBank/DDBJ whole genome shotgun (WGS) entry which is preliminary data.</text>
</comment>
<dbReference type="InterPro" id="IPR016161">
    <property type="entry name" value="Ald_DH/histidinol_DH"/>
</dbReference>
<evidence type="ECO:0000256" key="1">
    <source>
        <dbReference type="ARBA" id="ARBA00009986"/>
    </source>
</evidence>
<dbReference type="PROSITE" id="PS00070">
    <property type="entry name" value="ALDEHYDE_DEHYDR_CYS"/>
    <property type="match status" value="1"/>
</dbReference>
<organism evidence="6 7">
    <name type="scientific">Candidatus Thermofonsia Clade 3 bacterium</name>
    <dbReference type="NCBI Taxonomy" id="2364212"/>
    <lineage>
        <taxon>Bacteria</taxon>
        <taxon>Bacillati</taxon>
        <taxon>Chloroflexota</taxon>
        <taxon>Candidatus Thermofontia</taxon>
        <taxon>Candidatus Thermofonsia Clade 3</taxon>
    </lineage>
</organism>
<dbReference type="InterPro" id="IPR016162">
    <property type="entry name" value="Ald_DH_N"/>
</dbReference>
<dbReference type="GO" id="GO:0016620">
    <property type="term" value="F:oxidoreductase activity, acting on the aldehyde or oxo group of donors, NAD or NADP as acceptor"/>
    <property type="evidence" value="ECO:0007669"/>
    <property type="project" value="InterPro"/>
</dbReference>
<dbReference type="Proteomes" id="UP000230790">
    <property type="component" value="Unassembled WGS sequence"/>
</dbReference>
<dbReference type="Pfam" id="PF00171">
    <property type="entry name" value="Aldedh"/>
    <property type="match status" value="1"/>
</dbReference>
<dbReference type="InterPro" id="IPR015590">
    <property type="entry name" value="Aldehyde_DH_dom"/>
</dbReference>
<dbReference type="PROSITE" id="PS00687">
    <property type="entry name" value="ALDEHYDE_DEHYDR_GLU"/>
    <property type="match status" value="1"/>
</dbReference>
<dbReference type="InterPro" id="IPR016160">
    <property type="entry name" value="Ald_DH_CS_CYS"/>
</dbReference>
<dbReference type="Gene3D" id="3.40.605.10">
    <property type="entry name" value="Aldehyde Dehydrogenase, Chain A, domain 1"/>
    <property type="match status" value="1"/>
</dbReference>
<sequence length="502" mass="54107">MVCALPYDERLHPDTRAFLHNQPKRLLIAGGWVAAAAGRTFDKDDPATGITFASVCEGDAEDVNRAVAAARAVFDNAHHPWRRMTPHDRERLMHRLADLIEANREMLAQLITLENGKPLTASEGEVAASARMFRYYAGWPTKIEGDVKPVSIPDRLNYTLREPVGVVGAIIPWNFPLSMIAWKLAPALAAGNCVILKPAEQTPLTAVRLCELVQAAGFPDGVVQLINGFGETAGAALTAHPGVDKIAFTGSTEVGKIIMRAAAGNLKRLSLELGGKSPHIIFDDADLSKAVIGAAYGIFSNAGQSCNAGSRLFVQRRVYDEVMARLAERAAAIKVGPGMTPGIEMGPLVSREQFDRVQSYVAAGLEQGARLRAGGARPPNAPEGGYFLAPTLFEDVHDDMILMREEIFGPVLAATPFDSIEEVAARANHTPYGLAAGVWTRDVSRAHKLAALLRAGTVWVNCYSQFDPASPFGGYKQSGFGREMGHEALELYTNVKSVWVGL</sequence>
<evidence type="ECO:0000256" key="4">
    <source>
        <dbReference type="RuleBase" id="RU003345"/>
    </source>
</evidence>
<protein>
    <submittedName>
        <fullName evidence="6">Betaine-aldehyde dehydrogenase</fullName>
    </submittedName>
</protein>
<dbReference type="FunFam" id="3.40.605.10:FF:000026">
    <property type="entry name" value="Aldehyde dehydrogenase, putative"/>
    <property type="match status" value="1"/>
</dbReference>
<feature type="active site" evidence="3">
    <location>
        <position position="272"/>
    </location>
</feature>
<comment type="similarity">
    <text evidence="1 4">Belongs to the aldehyde dehydrogenase family.</text>
</comment>
<dbReference type="Gene3D" id="3.40.309.10">
    <property type="entry name" value="Aldehyde Dehydrogenase, Chain A, domain 2"/>
    <property type="match status" value="1"/>
</dbReference>
<evidence type="ECO:0000256" key="3">
    <source>
        <dbReference type="PROSITE-ProRule" id="PRU10007"/>
    </source>
</evidence>
<accession>A0A2M8QGP0</accession>
<gene>
    <name evidence="6" type="ORF">CUN48_00830</name>
</gene>
<dbReference type="InterPro" id="IPR029510">
    <property type="entry name" value="Ald_DH_CS_GLU"/>
</dbReference>
<reference evidence="6 7" key="1">
    <citation type="submission" date="2017-11" db="EMBL/GenBank/DDBJ databases">
        <title>Evolution of Phototrophy in the Chloroflexi Phylum Driven by Horizontal Gene Transfer.</title>
        <authorList>
            <person name="Ward L.M."/>
            <person name="Hemp J."/>
            <person name="Shih P.M."/>
            <person name="Mcglynn S.E."/>
            <person name="Fischer W."/>
        </authorList>
    </citation>
    <scope>NUCLEOTIDE SEQUENCE [LARGE SCALE GENOMIC DNA]</scope>
    <source>
        <strain evidence="6">JP3_7</strain>
    </source>
</reference>
<evidence type="ECO:0000259" key="5">
    <source>
        <dbReference type="Pfam" id="PF00171"/>
    </source>
</evidence>